<dbReference type="AlphaFoldDB" id="A0A1I0Q9E3"/>
<dbReference type="EMBL" id="FOIR01000002">
    <property type="protein sequence ID" value="SEW23637.1"/>
    <property type="molecule type" value="Genomic_DNA"/>
</dbReference>
<keyword evidence="2" id="KW-1185">Reference proteome</keyword>
<evidence type="ECO:0000313" key="1">
    <source>
        <dbReference type="EMBL" id="SEW23637.1"/>
    </source>
</evidence>
<gene>
    <name evidence="1" type="ORF">SAMN05216290_2135</name>
</gene>
<dbReference type="STRING" id="1267423.SAMN05216290_2135"/>
<name>A0A1I0Q9E3_9BACT</name>
<dbReference type="RefSeq" id="WP_090258568.1">
    <property type="nucleotide sequence ID" value="NZ_FOIR01000002.1"/>
</dbReference>
<protein>
    <submittedName>
        <fullName evidence="1">Uncharacterized protein</fullName>
    </submittedName>
</protein>
<sequence>MNKPYIIRRLALVAKSNNLSFYYIGNNQIVIDHQPKGMVVIINQESEPNYLRAKIRVGRATFLDVWIYGETELEWQRSLAKKRILNPKYFS</sequence>
<accession>A0A1I0Q9E3</accession>
<evidence type="ECO:0000313" key="2">
    <source>
        <dbReference type="Proteomes" id="UP000199437"/>
    </source>
</evidence>
<reference evidence="2" key="1">
    <citation type="submission" date="2016-10" db="EMBL/GenBank/DDBJ databases">
        <authorList>
            <person name="Varghese N."/>
            <person name="Submissions S."/>
        </authorList>
    </citation>
    <scope>NUCLEOTIDE SEQUENCE [LARGE SCALE GENOMIC DNA]</scope>
    <source>
        <strain evidence="2">CGMCC 1.12402</strain>
    </source>
</reference>
<proteinExistence type="predicted"/>
<dbReference type="Proteomes" id="UP000199437">
    <property type="component" value="Unassembled WGS sequence"/>
</dbReference>
<dbReference type="GeneID" id="99986841"/>
<organism evidence="1 2">
    <name type="scientific">Roseivirga pacifica</name>
    <dbReference type="NCBI Taxonomy" id="1267423"/>
    <lineage>
        <taxon>Bacteria</taxon>
        <taxon>Pseudomonadati</taxon>
        <taxon>Bacteroidota</taxon>
        <taxon>Cytophagia</taxon>
        <taxon>Cytophagales</taxon>
        <taxon>Roseivirgaceae</taxon>
        <taxon>Roseivirga</taxon>
    </lineage>
</organism>